<dbReference type="OrthoDB" id="2016101at2759"/>
<gene>
    <name evidence="1" type="ORF">HHK36_017583</name>
</gene>
<evidence type="ECO:0000313" key="1">
    <source>
        <dbReference type="EMBL" id="KAF8395972.1"/>
    </source>
</evidence>
<protein>
    <submittedName>
        <fullName evidence="1">Uncharacterized protein</fullName>
    </submittedName>
</protein>
<organism evidence="1 2">
    <name type="scientific">Tetracentron sinense</name>
    <name type="common">Spur-leaf</name>
    <dbReference type="NCBI Taxonomy" id="13715"/>
    <lineage>
        <taxon>Eukaryota</taxon>
        <taxon>Viridiplantae</taxon>
        <taxon>Streptophyta</taxon>
        <taxon>Embryophyta</taxon>
        <taxon>Tracheophyta</taxon>
        <taxon>Spermatophyta</taxon>
        <taxon>Magnoliopsida</taxon>
        <taxon>Trochodendrales</taxon>
        <taxon>Trochodendraceae</taxon>
        <taxon>Tetracentron</taxon>
    </lineage>
</organism>
<dbReference type="EMBL" id="JABCRI010000012">
    <property type="protein sequence ID" value="KAF8395972.1"/>
    <property type="molecule type" value="Genomic_DNA"/>
</dbReference>
<accession>A0A835DCQ9</accession>
<sequence>MSAIIYILVRQHVRSCKKGRFRENTRKKNSRNCSCIPVSNIASPTFRCDQLDKESLKVMYVSTDSVQGATEFEMSEREDMILCGYLEDRNGQAGLWIAIQWPQLQLGRLPFFRSKLGISLPSIEVVVAGCCSGVPLMLTRTLRQKHPRHGALDSIPEDEEAGKEQKMSILGMGHLMLFQRMKKPGRKRRRTSLVWFTTENFR</sequence>
<dbReference type="Proteomes" id="UP000655225">
    <property type="component" value="Unassembled WGS sequence"/>
</dbReference>
<comment type="caution">
    <text evidence="1">The sequence shown here is derived from an EMBL/GenBank/DDBJ whole genome shotgun (WGS) entry which is preliminary data.</text>
</comment>
<reference evidence="1 2" key="1">
    <citation type="submission" date="2020-04" db="EMBL/GenBank/DDBJ databases">
        <title>Plant Genome Project.</title>
        <authorList>
            <person name="Zhang R.-G."/>
        </authorList>
    </citation>
    <scope>NUCLEOTIDE SEQUENCE [LARGE SCALE GENOMIC DNA]</scope>
    <source>
        <strain evidence="1">YNK0</strain>
        <tissue evidence="1">Leaf</tissue>
    </source>
</reference>
<evidence type="ECO:0000313" key="2">
    <source>
        <dbReference type="Proteomes" id="UP000655225"/>
    </source>
</evidence>
<keyword evidence="2" id="KW-1185">Reference proteome</keyword>
<name>A0A835DCQ9_TETSI</name>
<dbReference type="AlphaFoldDB" id="A0A835DCQ9"/>
<proteinExistence type="predicted"/>